<dbReference type="RefSeq" id="WP_039716716.1">
    <property type="nucleotide sequence ID" value="NZ_JTJC03000002.1"/>
</dbReference>
<comment type="caution">
    <text evidence="2">The sequence shown here is derived from an EMBL/GenBank/DDBJ whole genome shotgun (WGS) entry which is preliminary data.</text>
</comment>
<name>A0A9X5E4P1_9CYAN</name>
<dbReference type="Pfam" id="PF01656">
    <property type="entry name" value="CbiA"/>
    <property type="match status" value="1"/>
</dbReference>
<accession>A0A9X5E4P1</accession>
<keyword evidence="3" id="KW-1185">Reference proteome</keyword>
<dbReference type="PANTHER" id="PTHR13696:SF52">
    <property type="entry name" value="PARA FAMILY PROTEIN CT_582"/>
    <property type="match status" value="1"/>
</dbReference>
<protein>
    <submittedName>
        <fullName evidence="2">ParA family protein</fullName>
    </submittedName>
</protein>
<evidence type="ECO:0000259" key="1">
    <source>
        <dbReference type="Pfam" id="PF01656"/>
    </source>
</evidence>
<reference evidence="2 3" key="1">
    <citation type="journal article" date="2015" name="Genome Announc.">
        <title>Draft Genome Sequence of the Terrestrial Cyanobacterium Scytonema millei VB511283, Isolated from Eastern India.</title>
        <authorList>
            <person name="Sen D."/>
            <person name="Chandrababunaidu M.M."/>
            <person name="Singh D."/>
            <person name="Sanghi N."/>
            <person name="Ghorai A."/>
            <person name="Mishra G.P."/>
            <person name="Madduluri M."/>
            <person name="Adhikary S.P."/>
            <person name="Tripathy S."/>
        </authorList>
    </citation>
    <scope>NUCLEOTIDE SEQUENCE [LARGE SCALE GENOMIC DNA]</scope>
    <source>
        <strain evidence="2 3">VB511283</strain>
    </source>
</reference>
<dbReference type="Proteomes" id="UP000031532">
    <property type="component" value="Unassembled WGS sequence"/>
</dbReference>
<dbReference type="PANTHER" id="PTHR13696">
    <property type="entry name" value="P-LOOP CONTAINING NUCLEOSIDE TRIPHOSPHATE HYDROLASE"/>
    <property type="match status" value="1"/>
</dbReference>
<sequence>MARQPKIIVVANGKGGVGKTTTSMALAGILAEHYKVLAVDADVQGSFSWWVDRGEQKMDFDLVQETDPLLLGKLKQIEEYELVVVDTPPALNSESLAAAIAAADYLLLPTPPAPMDLAILVETVRRAVVPSGVAHRVLLTRVDPRSWTDAQAAQNTLKELGIPACKTVIRAYKAHERAALDGVPIVQWRGKHAKEAQLDYRKVADEMERDWRKLW</sequence>
<gene>
    <name evidence="2" type="ORF">QH73_0008810</name>
</gene>
<dbReference type="InterPro" id="IPR050678">
    <property type="entry name" value="DNA_Partitioning_ATPase"/>
</dbReference>
<dbReference type="EMBL" id="JTJC03000002">
    <property type="protein sequence ID" value="NHC34758.1"/>
    <property type="molecule type" value="Genomic_DNA"/>
</dbReference>
<proteinExistence type="predicted"/>
<organism evidence="2 3">
    <name type="scientific">Scytonema millei VB511283</name>
    <dbReference type="NCBI Taxonomy" id="1245923"/>
    <lineage>
        <taxon>Bacteria</taxon>
        <taxon>Bacillati</taxon>
        <taxon>Cyanobacteriota</taxon>
        <taxon>Cyanophyceae</taxon>
        <taxon>Nostocales</taxon>
        <taxon>Scytonemataceae</taxon>
        <taxon>Scytonema</taxon>
    </lineage>
</organism>
<dbReference type="CDD" id="cd02042">
    <property type="entry name" value="ParAB_family"/>
    <property type="match status" value="1"/>
</dbReference>
<dbReference type="InterPro" id="IPR002586">
    <property type="entry name" value="CobQ/CobB/MinD/ParA_Nub-bd_dom"/>
</dbReference>
<dbReference type="Gene3D" id="3.40.50.300">
    <property type="entry name" value="P-loop containing nucleotide triphosphate hydrolases"/>
    <property type="match status" value="1"/>
</dbReference>
<dbReference type="OrthoDB" id="3173068at2"/>
<evidence type="ECO:0000313" key="3">
    <source>
        <dbReference type="Proteomes" id="UP000031532"/>
    </source>
</evidence>
<dbReference type="PIRSF" id="PIRSF009320">
    <property type="entry name" value="Nuc_binding_HP_1000"/>
    <property type="match status" value="1"/>
</dbReference>
<dbReference type="SUPFAM" id="SSF52540">
    <property type="entry name" value="P-loop containing nucleoside triphosphate hydrolases"/>
    <property type="match status" value="1"/>
</dbReference>
<evidence type="ECO:0000313" key="2">
    <source>
        <dbReference type="EMBL" id="NHC34758.1"/>
    </source>
</evidence>
<dbReference type="InterPro" id="IPR027417">
    <property type="entry name" value="P-loop_NTPase"/>
</dbReference>
<feature type="domain" description="CobQ/CobB/MinD/ParA nucleotide binding" evidence="1">
    <location>
        <begin position="8"/>
        <end position="184"/>
    </location>
</feature>
<dbReference type="AlphaFoldDB" id="A0A9X5E4P1"/>